<keyword evidence="3" id="KW-0540">Nuclease</keyword>
<dbReference type="Gene3D" id="2.40.70.10">
    <property type="entry name" value="Acid Proteases"/>
    <property type="match status" value="1"/>
</dbReference>
<dbReference type="SUPFAM" id="SSF50630">
    <property type="entry name" value="Acid proteases"/>
    <property type="match status" value="1"/>
</dbReference>
<feature type="region of interest" description="Disordered" evidence="9">
    <location>
        <begin position="31"/>
        <end position="61"/>
    </location>
</feature>
<dbReference type="CDD" id="cd00303">
    <property type="entry name" value="retropepsin_like"/>
    <property type="match status" value="1"/>
</dbReference>
<evidence type="ECO:0000256" key="3">
    <source>
        <dbReference type="ARBA" id="ARBA00022722"/>
    </source>
</evidence>
<dbReference type="Pfam" id="PF01878">
    <property type="entry name" value="EVE"/>
    <property type="match status" value="1"/>
</dbReference>
<evidence type="ECO:0000313" key="12">
    <source>
        <dbReference type="EMBL" id="KAF4650813.1"/>
    </source>
</evidence>
<dbReference type="GO" id="GO:0015074">
    <property type="term" value="P:DNA integration"/>
    <property type="evidence" value="ECO:0007669"/>
    <property type="project" value="InterPro"/>
</dbReference>
<dbReference type="Proteomes" id="UP000591131">
    <property type="component" value="Unassembled WGS sequence"/>
</dbReference>
<protein>
    <submittedName>
        <fullName evidence="12">Uncharacterized protein</fullName>
    </submittedName>
</protein>
<keyword evidence="2" id="KW-0548">Nucleotidyltransferase</keyword>
<dbReference type="GO" id="GO:0004519">
    <property type="term" value="F:endonuclease activity"/>
    <property type="evidence" value="ECO:0007669"/>
    <property type="project" value="UniProtKB-KW"/>
</dbReference>
<dbReference type="Gene3D" id="3.30.420.10">
    <property type="entry name" value="Ribonuclease H-like superfamily/Ribonuclease H"/>
    <property type="match status" value="1"/>
</dbReference>
<dbReference type="InterPro" id="IPR041588">
    <property type="entry name" value="Integrase_H2C2"/>
</dbReference>
<dbReference type="Gene3D" id="3.30.70.270">
    <property type="match status" value="1"/>
</dbReference>
<dbReference type="InterPro" id="IPR036397">
    <property type="entry name" value="RNaseH_sf"/>
</dbReference>
<dbReference type="PROSITE" id="PS50103">
    <property type="entry name" value="ZF_C3H1"/>
    <property type="match status" value="2"/>
</dbReference>
<accession>A0A7J6KTZ4</accession>
<dbReference type="InterPro" id="IPR050951">
    <property type="entry name" value="Retrovirus_Pol_polyprotein"/>
</dbReference>
<keyword evidence="7 8" id="KW-0862">Zinc</keyword>
<evidence type="ECO:0000256" key="7">
    <source>
        <dbReference type="ARBA" id="ARBA00022833"/>
    </source>
</evidence>
<dbReference type="PROSITE" id="PS50994">
    <property type="entry name" value="INTEGRASE"/>
    <property type="match status" value="1"/>
</dbReference>
<evidence type="ECO:0000256" key="4">
    <source>
        <dbReference type="ARBA" id="ARBA00022723"/>
    </source>
</evidence>
<reference evidence="12 13" key="1">
    <citation type="submission" date="2020-04" db="EMBL/GenBank/DDBJ databases">
        <title>Perkinsus chesapeaki whole genome sequence.</title>
        <authorList>
            <person name="Bogema D.R."/>
        </authorList>
    </citation>
    <scope>NUCLEOTIDE SEQUENCE [LARGE SCALE GENOMIC DNA]</scope>
    <source>
        <strain evidence="12">ATCC PRA-425</strain>
    </source>
</reference>
<dbReference type="SMART" id="SM00356">
    <property type="entry name" value="ZnF_C3H1"/>
    <property type="match status" value="2"/>
</dbReference>
<feature type="zinc finger region" description="C3H1-type" evidence="8">
    <location>
        <begin position="286"/>
        <end position="314"/>
    </location>
</feature>
<gene>
    <name evidence="12" type="ORF">FOL47_000841</name>
</gene>
<dbReference type="Gene3D" id="1.10.340.70">
    <property type="match status" value="1"/>
</dbReference>
<feature type="domain" description="C3H1-type" evidence="10">
    <location>
        <begin position="343"/>
        <end position="370"/>
    </location>
</feature>
<feature type="domain" description="Integrase catalytic" evidence="11">
    <location>
        <begin position="1316"/>
        <end position="1488"/>
    </location>
</feature>
<dbReference type="SUPFAM" id="SSF90229">
    <property type="entry name" value="CCCH zinc finger"/>
    <property type="match status" value="1"/>
</dbReference>
<dbReference type="InterPro" id="IPR008042">
    <property type="entry name" value="Retrotrans_Pao"/>
</dbReference>
<evidence type="ECO:0000259" key="11">
    <source>
        <dbReference type="PROSITE" id="PS50994"/>
    </source>
</evidence>
<comment type="caution">
    <text evidence="12">The sequence shown here is derived from an EMBL/GenBank/DDBJ whole genome shotgun (WGS) entry which is preliminary data.</text>
</comment>
<dbReference type="SUPFAM" id="SSF53098">
    <property type="entry name" value="Ribonuclease H-like"/>
    <property type="match status" value="1"/>
</dbReference>
<dbReference type="SUPFAM" id="SSF56672">
    <property type="entry name" value="DNA/RNA polymerases"/>
    <property type="match status" value="1"/>
</dbReference>
<name>A0A7J6KTZ4_PERCH</name>
<keyword evidence="5" id="KW-0378">Hydrolase</keyword>
<dbReference type="Pfam" id="PF17921">
    <property type="entry name" value="Integrase_H2C2"/>
    <property type="match status" value="1"/>
</dbReference>
<dbReference type="Pfam" id="PF13975">
    <property type="entry name" value="gag-asp_proteas"/>
    <property type="match status" value="1"/>
</dbReference>
<dbReference type="InterPro" id="IPR012337">
    <property type="entry name" value="RNaseH-like_sf"/>
</dbReference>
<dbReference type="InterPro" id="IPR001584">
    <property type="entry name" value="Integrase_cat-core"/>
</dbReference>
<dbReference type="GO" id="GO:0003676">
    <property type="term" value="F:nucleic acid binding"/>
    <property type="evidence" value="ECO:0007669"/>
    <property type="project" value="InterPro"/>
</dbReference>
<dbReference type="PANTHER" id="PTHR37984">
    <property type="entry name" value="PROTEIN CBG26694"/>
    <property type="match status" value="1"/>
</dbReference>
<dbReference type="InterPro" id="IPR043128">
    <property type="entry name" value="Rev_trsase/Diguanyl_cyclase"/>
</dbReference>
<dbReference type="Gene3D" id="3.10.10.10">
    <property type="entry name" value="HIV Type 1 Reverse Transcriptase, subunit A, domain 1"/>
    <property type="match status" value="1"/>
</dbReference>
<dbReference type="OrthoDB" id="10051210at2759"/>
<dbReference type="InterPro" id="IPR036855">
    <property type="entry name" value="Znf_CCCH_sf"/>
</dbReference>
<keyword evidence="13" id="KW-1185">Reference proteome</keyword>
<dbReference type="GO" id="GO:0008270">
    <property type="term" value="F:zinc ion binding"/>
    <property type="evidence" value="ECO:0007669"/>
    <property type="project" value="UniProtKB-KW"/>
</dbReference>
<dbReference type="InterPro" id="IPR043502">
    <property type="entry name" value="DNA/RNA_pol_sf"/>
</dbReference>
<evidence type="ECO:0000313" key="13">
    <source>
        <dbReference type="Proteomes" id="UP000591131"/>
    </source>
</evidence>
<organism evidence="12 13">
    <name type="scientific">Perkinsus chesapeaki</name>
    <name type="common">Clam parasite</name>
    <name type="synonym">Perkinsus andrewsi</name>
    <dbReference type="NCBI Taxonomy" id="330153"/>
    <lineage>
        <taxon>Eukaryota</taxon>
        <taxon>Sar</taxon>
        <taxon>Alveolata</taxon>
        <taxon>Perkinsozoa</taxon>
        <taxon>Perkinsea</taxon>
        <taxon>Perkinsida</taxon>
        <taxon>Perkinsidae</taxon>
        <taxon>Perkinsus</taxon>
    </lineage>
</organism>
<evidence type="ECO:0000256" key="2">
    <source>
        <dbReference type="ARBA" id="ARBA00022695"/>
    </source>
</evidence>
<dbReference type="InterPro" id="IPR002740">
    <property type="entry name" value="EVE_domain"/>
</dbReference>
<evidence type="ECO:0000259" key="10">
    <source>
        <dbReference type="PROSITE" id="PS50103"/>
    </source>
</evidence>
<keyword evidence="5" id="KW-0255">Endonuclease</keyword>
<dbReference type="InterPro" id="IPR021109">
    <property type="entry name" value="Peptidase_aspartic_dom_sf"/>
</dbReference>
<sequence length="1678" mass="188963">RKETCHSTGILTRSTVYQEVDQMRNELAQLKKQLAQLSSKPPPQEKEASPTGRGEGGTVSGTNEMAESIMMLKDVLSDLLLKSTKKEPELNSGNHSNDPHKLPLPDIGGPWSGPTQKTPYGYFKFQVLGQIQVYKLNSTDAVHYLLRCVKGALHTHVRDCALANDHNIDKVIAMLDDMYNTKWREEYLEFRWESEELSQRQNESPAEYSARLKLEASILGTSIGCQVTEREIRSRFRRGIKPKVREELEQRLGTGVVTYDQLVDTAEYYWVRNQRRTDVARNFDNAQDTDICYGFKKFGLCRRGDFCRFRHELAEIKKTDGNSIASGNTGKSPALDAGARDNAMKTGQCFEFARTGKCDKDKCIFKHVVENTSAAILLDGGDSWCLDEHGAISYDGHTVHKVTPTSLSAVTVKWICTGRQEDEPVSVPVVMLLDTGSTVNLISNSLATTLGLQIESTDISAIRLADGNKNLCPIGCTTVDILAHTINESISCMVVESLAFDVVIGTPGLSTLGVNINFHKDLKEPCIMISDEETTTAITSCPDDTYDYNGTDALLSCGVDMYPVVEEVHGEQQVPYADPLDLKLCGDKTGVQWYELQRFPWVDDKNRPGYNLNEARGRARSMLKNLSFEELAALQREFQTLVDSGRIVRVTEDKCLHFVPLQPVIKEVTEDKDDTITKKVRLTADGRKVNKWTTSGSMEGDHGIIDNLVIWRCGLHVTSLDLTSAFHGIKLGKDCLPYACIYLFDEFWQWTVLAFGFGFSSAGLHQSLRPIIKDTQPMVTSFLCWYVDDLKLVNDNPHELRDDELVLVKNLNKKSFQTQDKKRVSTTDADGYYSHLGYGWYITKNGDPGSDVIMIALQTKLETAIVQIDTTGSLTRRILLSTYSSWYDPLGLHLSVSIRARLNMRRANLSGAGWDDPLPEEDVARLREWVDSIKGSNLRIQRAVDFKELYCYTDASILAWAATLYCPPRSACGGSIKADLVVFRGIGGIFGATNSMESWTIPKKELYALFRGCELLNTMVITLEKMGLISSTAELKWHMYTDSAISVYRLRGGDKKLSKLEARWLSFIRKSCTDNGWSVYHVGGSRNMADFPSRGIILPHHSVDENDLAVSIKEARTVASGHSLTAFDPRASLEKENTEENEDQQPPLCALLTTDPDGQETIPTFRVSEVFETNKVILHQQKSIFLQQLIKWHENGGKWDTSFILPKSLVETEALLYKLDDDGVLYRMTFTNTRGCPIPKVVLAKEDPDFINDVIDKIHDIVGHLGNDKVGPVIKYNFYCQHLSTLINKRLRTCHQCQVINASRRTTRVWGRTSFKGVRPAQVLAIDFMVMPEGKMAGSPHTLRGILTVTCGVTHYTWLRPVSQCTINQVIIALQQLFGDISYPVCVITDGFTPGSPWLEKRQLHRLKQWLYSMNVSLAVMPPHGGSYCGWYERGHAHVRKFLKVQIMKGEEKENWPNYLGLTQLSMNLVPYSHKSPLSPLDLMFPHDKPRPWEHRASGLDDECFTGIRHLFAPEEYEYLTGLYAAEREEWQGNFNDYVKFWMEAKESQQAALQRRYGRAASSMTDIKVGDLVLVYSPASDKLTSSFCGPYEVIEEVSPHLRKIDVKGRGGRHTNRDISPLQTISNLVKYHAREKDPKVQHWLQCSNPNCLAWHETDEITANRFRSDNWGGGGTVTSP</sequence>
<dbReference type="PANTHER" id="PTHR37984:SF5">
    <property type="entry name" value="PROTEIN NYNRIN-LIKE"/>
    <property type="match status" value="1"/>
</dbReference>
<dbReference type="EMBL" id="JAAPAO010001175">
    <property type="protein sequence ID" value="KAF4650813.1"/>
    <property type="molecule type" value="Genomic_DNA"/>
</dbReference>
<evidence type="ECO:0000256" key="9">
    <source>
        <dbReference type="SAM" id="MobiDB-lite"/>
    </source>
</evidence>
<dbReference type="Gene3D" id="4.10.1000.10">
    <property type="entry name" value="Zinc finger, CCCH-type"/>
    <property type="match status" value="1"/>
</dbReference>
<feature type="non-terminal residue" evidence="12">
    <location>
        <position position="1"/>
    </location>
</feature>
<dbReference type="GO" id="GO:0016779">
    <property type="term" value="F:nucleotidyltransferase activity"/>
    <property type="evidence" value="ECO:0007669"/>
    <property type="project" value="UniProtKB-KW"/>
</dbReference>
<dbReference type="InterPro" id="IPR000571">
    <property type="entry name" value="Znf_CCCH"/>
</dbReference>
<feature type="zinc finger region" description="C3H1-type" evidence="8">
    <location>
        <begin position="343"/>
        <end position="370"/>
    </location>
</feature>
<keyword evidence="1" id="KW-0808">Transferase</keyword>
<keyword evidence="6 8" id="KW-0863">Zinc-finger</keyword>
<evidence type="ECO:0000256" key="8">
    <source>
        <dbReference type="PROSITE-ProRule" id="PRU00723"/>
    </source>
</evidence>
<evidence type="ECO:0000256" key="1">
    <source>
        <dbReference type="ARBA" id="ARBA00022679"/>
    </source>
</evidence>
<proteinExistence type="predicted"/>
<feature type="domain" description="C3H1-type" evidence="10">
    <location>
        <begin position="286"/>
        <end position="314"/>
    </location>
</feature>
<keyword evidence="4 8" id="KW-0479">Metal-binding</keyword>
<evidence type="ECO:0000256" key="6">
    <source>
        <dbReference type="ARBA" id="ARBA00022771"/>
    </source>
</evidence>
<evidence type="ECO:0000256" key="5">
    <source>
        <dbReference type="ARBA" id="ARBA00022759"/>
    </source>
</evidence>
<dbReference type="Pfam" id="PF05380">
    <property type="entry name" value="Peptidase_A17"/>
    <property type="match status" value="1"/>
</dbReference>